<reference evidence="1 2" key="1">
    <citation type="submission" date="2011-08" db="EMBL/GenBank/DDBJ databases">
        <authorList>
            <person name="Weinstock G."/>
            <person name="Sodergren E."/>
            <person name="Clifton S."/>
            <person name="Fulton L."/>
            <person name="Fulton B."/>
            <person name="Courtney L."/>
            <person name="Fronick C."/>
            <person name="Harrison M."/>
            <person name="Strong C."/>
            <person name="Farmer C."/>
            <person name="Delahaunty K."/>
            <person name="Markovic C."/>
            <person name="Hall O."/>
            <person name="Minx P."/>
            <person name="Tomlinson C."/>
            <person name="Mitreva M."/>
            <person name="Hou S."/>
            <person name="Chen J."/>
            <person name="Wollam A."/>
            <person name="Pepin K.H."/>
            <person name="Johnson M."/>
            <person name="Bhonagiri V."/>
            <person name="Zhang X."/>
            <person name="Suruliraj S."/>
            <person name="Warren W."/>
            <person name="Chinwalla A."/>
            <person name="Mardis E.R."/>
            <person name="Wilson R.K."/>
        </authorList>
    </citation>
    <scope>NUCLEOTIDE SEQUENCE [LARGE SCALE GENOMIC DNA]</scope>
    <source>
        <strain evidence="1 2">ATCC 29863</strain>
    </source>
</reference>
<evidence type="ECO:0000313" key="1">
    <source>
        <dbReference type="EMBL" id="EHM39221.1"/>
    </source>
</evidence>
<accession>G9YWG8</accession>
<dbReference type="AlphaFoldDB" id="G9YWG8"/>
<gene>
    <name evidence="1" type="ORF">HMPREF0372_03884</name>
</gene>
<sequence length="469" mass="52056">MREVGTNMLYVWNKYYIKHVAKETVTSDKWYISFPVILCSGYTLDNQGKFYPTTTLSTLEDSRYLDRMPSSRDEYLIDHGKYIMYNAGDGGRWMVTDDSKLYHSEGSFRRYVAEETYGELIQTVTSRNEAEYPKNGVKDGYYYIYQSAKPEISSIDVPDAAMVGQTIDITWESADSAENYKLERRVDSGGWTQVYAGVALVYNDRAQAEWTSVQYRVSASISGVYGDPILSKTVNIVPSDALRIYMPEGNIGEIHGAITYTALALDLNRPIQVTEVFENTDSDYQRELTLKSGDSVTIPVSRFPSAAGGQFTVKAEQEIMDNSWISENRQLSYTKTPTSMPDSPYRVERLQGKECDVMPQTLAEVVFMPDGSSVADRLGGATLEGAALGTFTSSVALPFTPDVVWVIYGGEGANSIPPFAMLYPKVRAQISTGSNRSQYVTWNGSTNINSTGNPAQPLNYVALKFGGAS</sequence>
<organism evidence="1 2">
    <name type="scientific">Flavonifractor plautii ATCC 29863</name>
    <dbReference type="NCBI Taxonomy" id="411475"/>
    <lineage>
        <taxon>Bacteria</taxon>
        <taxon>Bacillati</taxon>
        <taxon>Bacillota</taxon>
        <taxon>Clostridia</taxon>
        <taxon>Eubacteriales</taxon>
        <taxon>Oscillospiraceae</taxon>
        <taxon>Flavonifractor</taxon>
    </lineage>
</organism>
<dbReference type="Gene3D" id="2.60.40.10">
    <property type="entry name" value="Immunoglobulins"/>
    <property type="match status" value="1"/>
</dbReference>
<dbReference type="InterPro" id="IPR013783">
    <property type="entry name" value="Ig-like_fold"/>
</dbReference>
<evidence type="ECO:0000313" key="2">
    <source>
        <dbReference type="Proteomes" id="UP000004459"/>
    </source>
</evidence>
<dbReference type="Proteomes" id="UP000004459">
    <property type="component" value="Unassembled WGS sequence"/>
</dbReference>
<dbReference type="PATRIC" id="fig|411475.3.peg.3359"/>
<name>G9YWG8_FLAPL</name>
<protein>
    <submittedName>
        <fullName evidence="1">Uncharacterized protein</fullName>
    </submittedName>
</protein>
<dbReference type="EMBL" id="AGCK01000312">
    <property type="protein sequence ID" value="EHM39221.1"/>
    <property type="molecule type" value="Genomic_DNA"/>
</dbReference>
<dbReference type="HOGENOM" id="CLU_582347_0_0_9"/>
<proteinExistence type="predicted"/>
<comment type="caution">
    <text evidence="1">The sequence shown here is derived from an EMBL/GenBank/DDBJ whole genome shotgun (WGS) entry which is preliminary data.</text>
</comment>